<dbReference type="PROSITE" id="PS51257">
    <property type="entry name" value="PROKAR_LIPOPROTEIN"/>
    <property type="match status" value="1"/>
</dbReference>
<protein>
    <recommendedName>
        <fullName evidence="5">Lipoprotein LpqN</fullName>
    </recommendedName>
</protein>
<dbReference type="EMBL" id="MVHR01000012">
    <property type="protein sequence ID" value="ORA74289.1"/>
    <property type="molecule type" value="Genomic_DNA"/>
</dbReference>
<keyword evidence="4" id="KW-1185">Reference proteome</keyword>
<gene>
    <name evidence="3" type="ORF">BST25_10930</name>
</gene>
<evidence type="ECO:0000313" key="4">
    <source>
        <dbReference type="Proteomes" id="UP000192566"/>
    </source>
</evidence>
<dbReference type="Proteomes" id="UP000192566">
    <property type="component" value="Unassembled WGS sequence"/>
</dbReference>
<accession>A0A1X0DQ53</accession>
<proteinExistence type="predicted"/>
<dbReference type="Gene3D" id="3.40.1000.10">
    <property type="entry name" value="Mog1/PsbP, alpha/beta/alpha sandwich"/>
    <property type="match status" value="1"/>
</dbReference>
<evidence type="ECO:0008006" key="5">
    <source>
        <dbReference type="Google" id="ProtNLM"/>
    </source>
</evidence>
<dbReference type="Pfam" id="PF10738">
    <property type="entry name" value="Lpp-LpqN"/>
    <property type="match status" value="1"/>
</dbReference>
<dbReference type="RefSeq" id="WP_083074016.1">
    <property type="nucleotide sequence ID" value="NZ_AP022615.1"/>
</dbReference>
<feature type="compositionally biased region" description="Low complexity" evidence="2">
    <location>
        <begin position="26"/>
        <end position="52"/>
    </location>
</feature>
<keyword evidence="1" id="KW-0732">Signal</keyword>
<comment type="caution">
    <text evidence="3">The sequence shown here is derived from an EMBL/GenBank/DDBJ whole genome shotgun (WGS) entry which is preliminary data.</text>
</comment>
<sequence length="225" mass="22883">MKHLIAATIAVALGLAVVGCGSNNKTSPSTSTSTSASTSASASATSATTAAPGAQANKTIADYVRENHITETPVHHGDPGPNVDLPVPAGWQLNQNSGTSYGGIVLAQPADPADPPTISALYSKLTGDVDPAKIIQYAPGELLDLPGYQGSGSGQASTLGGFQAWQLSGTYQRDGKTRAVAQKTVVIPSQGAVFVLQLNADSLQSDQGPLMDATNVIDDQTTITP</sequence>
<dbReference type="OrthoDB" id="3826775at2"/>
<evidence type="ECO:0000313" key="3">
    <source>
        <dbReference type="EMBL" id="ORA74289.1"/>
    </source>
</evidence>
<evidence type="ECO:0000256" key="2">
    <source>
        <dbReference type="SAM" id="MobiDB-lite"/>
    </source>
</evidence>
<feature type="region of interest" description="Disordered" evidence="2">
    <location>
        <begin position="22"/>
        <end position="54"/>
    </location>
</feature>
<evidence type="ECO:0000256" key="1">
    <source>
        <dbReference type="ARBA" id="ARBA00022729"/>
    </source>
</evidence>
<dbReference type="InterPro" id="IPR019674">
    <property type="entry name" value="Lipoprotein_LpqN/LpqT-like"/>
</dbReference>
<name>A0A1X0DQ53_MYCHE</name>
<organism evidence="3 4">
    <name type="scientific">Mycobacterium heidelbergense</name>
    <dbReference type="NCBI Taxonomy" id="53376"/>
    <lineage>
        <taxon>Bacteria</taxon>
        <taxon>Bacillati</taxon>
        <taxon>Actinomycetota</taxon>
        <taxon>Actinomycetes</taxon>
        <taxon>Mycobacteriales</taxon>
        <taxon>Mycobacteriaceae</taxon>
        <taxon>Mycobacterium</taxon>
        <taxon>Mycobacterium simiae complex</taxon>
    </lineage>
</organism>
<dbReference type="STRING" id="53376.BST25_10930"/>
<reference evidence="3 4" key="1">
    <citation type="submission" date="2017-02" db="EMBL/GenBank/DDBJ databases">
        <title>The new phylogeny of genus Mycobacterium.</title>
        <authorList>
            <person name="Tortoli E."/>
            <person name="Trovato A."/>
            <person name="Cirillo D.M."/>
        </authorList>
    </citation>
    <scope>NUCLEOTIDE SEQUENCE [LARGE SCALE GENOMIC DNA]</scope>
    <source>
        <strain evidence="3 4">DSM 44471</strain>
    </source>
</reference>
<dbReference type="AlphaFoldDB" id="A0A1X0DQ53"/>